<feature type="transmembrane region" description="Helical" evidence="6">
    <location>
        <begin position="456"/>
        <end position="474"/>
    </location>
</feature>
<dbReference type="STRING" id="29486.UGYR_16505"/>
<feature type="transmembrane region" description="Helical" evidence="6">
    <location>
        <begin position="265"/>
        <end position="283"/>
    </location>
</feature>
<evidence type="ECO:0000256" key="2">
    <source>
        <dbReference type="ARBA" id="ARBA00022475"/>
    </source>
</evidence>
<proteinExistence type="predicted"/>
<evidence type="ECO:0000256" key="5">
    <source>
        <dbReference type="ARBA" id="ARBA00023136"/>
    </source>
</evidence>
<feature type="transmembrane region" description="Helical" evidence="6">
    <location>
        <begin position="480"/>
        <end position="496"/>
    </location>
</feature>
<feature type="transmembrane region" description="Helical" evidence="6">
    <location>
        <begin position="334"/>
        <end position="353"/>
    </location>
</feature>
<feature type="transmembrane region" description="Helical" evidence="6">
    <location>
        <begin position="365"/>
        <end position="387"/>
    </location>
</feature>
<feature type="transmembrane region" description="Helical" evidence="6">
    <location>
        <begin position="231"/>
        <end position="253"/>
    </location>
</feature>
<dbReference type="EMBL" id="LN681231">
    <property type="protein sequence ID" value="CEK27149.1"/>
    <property type="molecule type" value="Genomic_DNA"/>
</dbReference>
<dbReference type="InterPro" id="IPR004477">
    <property type="entry name" value="ComEC_N"/>
</dbReference>
<dbReference type="GO" id="GO:0030420">
    <property type="term" value="P:establishment of competence for transformation"/>
    <property type="evidence" value="ECO:0007669"/>
    <property type="project" value="InterPro"/>
</dbReference>
<dbReference type="EMBL" id="UHJG01000001">
    <property type="protein sequence ID" value="SUP99503.1"/>
    <property type="molecule type" value="Genomic_DNA"/>
</dbReference>
<dbReference type="Proteomes" id="UP000255169">
    <property type="component" value="Unassembled WGS sequence"/>
</dbReference>
<dbReference type="InterPro" id="IPR004797">
    <property type="entry name" value="Competence_ComEC/Rec2"/>
</dbReference>
<protein>
    <submittedName>
        <fullName evidence="9">ComEC family competence protein</fullName>
    </submittedName>
    <submittedName>
        <fullName evidence="8">DNA internalization-related competence protein ComEC/Rec2</fullName>
    </submittedName>
</protein>
<feature type="transmembrane region" description="Helical" evidence="6">
    <location>
        <begin position="24"/>
        <end position="43"/>
    </location>
</feature>
<keyword evidence="4 6" id="KW-1133">Transmembrane helix</keyword>
<dbReference type="OrthoDB" id="9761531at2"/>
<dbReference type="AlphaFoldDB" id="A0A0A8VGP9"/>
<evidence type="ECO:0000256" key="6">
    <source>
        <dbReference type="SAM" id="Phobius"/>
    </source>
</evidence>
<sequence>MLPINQIATAIIIGLLPLIFLPQLPGFISCSLLLVFALLFWFSRNNHGQFIALAILAFIWGCWNANTLVDQIEKWVKGDQWIVATVKSISLIHGASHTAKVLLNIESVAGQRVFPPIAVSVAWPDQYSQWCAGQRWQFKIRMKAVHSLLNEGGFDSQRWAVANRRPLFGRIIDGKLLDGHCNLRQRIILRVEQQLEPYTQRHLLMALAFGERAGLSKNVWQILRHTGTAHLMAISGLHIVMAALFGHALVRAVQYLLPSHWIRPVFPLIAGWLVALMYAWLAGANPPAVRAALALSLWLALRLSGVLCSSWQIWLWAVGLILLSEPLSVLSDSFWLSCLAVFSLIFWFQWAPMSSHRASGHYGLLFRWLHVQLGMMLLLAPLQIGLFHGISLSAIPANLWAVPIVSFITVPTVLLALISSASTHLAELWWWASNASLTLAMLPLDSLSQSWLPRGGDYLALSFIGWFAIVIWRFQWWRSHSVSVLVLCINLIFLTSRRDMAGWRVDMLDIGHGLAVVIERRQRAVVFDTGNRWKQGSMADKVILPYLNWRGLRVEQIILSHDHQDHTGGVYALRAEFPSATIRAPFIMTDNGRPMATLPCRQGEQWQWQDLHFEVLWPPQIVVNAQNDDSCVIRVSDGKHSLLLPGDLEAKSELLLVKQFRNKLKSTLLQVPHHGSNTSSTAPFLRAIKPELALASVARYNQWHLPTRKVVNRYKKNGIIWRDTSVSGQLSVDFSYRDWRIKGYREQLFPRWYHQRFGVEAHNE</sequence>
<dbReference type="NCBIfam" id="NF008580">
    <property type="entry name" value="PRK11539.1"/>
    <property type="match status" value="1"/>
</dbReference>
<organism evidence="8">
    <name type="scientific">Yersinia ruckeri</name>
    <dbReference type="NCBI Taxonomy" id="29486"/>
    <lineage>
        <taxon>Bacteria</taxon>
        <taxon>Pseudomonadati</taxon>
        <taxon>Pseudomonadota</taxon>
        <taxon>Gammaproteobacteria</taxon>
        <taxon>Enterobacterales</taxon>
        <taxon>Yersiniaceae</taxon>
        <taxon>Yersinia</taxon>
    </lineage>
</organism>
<dbReference type="PANTHER" id="PTHR30619:SF1">
    <property type="entry name" value="RECOMBINATION PROTEIN 2"/>
    <property type="match status" value="1"/>
</dbReference>
<keyword evidence="3 6" id="KW-0812">Transmembrane</keyword>
<reference evidence="9 10" key="2">
    <citation type="submission" date="2018-06" db="EMBL/GenBank/DDBJ databases">
        <authorList>
            <consortium name="Pathogen Informatics"/>
            <person name="Doyle S."/>
        </authorList>
    </citation>
    <scope>NUCLEOTIDE SEQUENCE [LARGE SCALE GENOMIC DNA]</scope>
    <source>
        <strain evidence="9 10">NCTC10476</strain>
    </source>
</reference>
<dbReference type="GeneID" id="66879109"/>
<feature type="transmembrane region" description="Helical" evidence="6">
    <location>
        <begin position="399"/>
        <end position="422"/>
    </location>
</feature>
<evidence type="ECO:0000313" key="8">
    <source>
        <dbReference type="EMBL" id="CEK27149.1"/>
    </source>
</evidence>
<feature type="transmembrane region" description="Helical" evidence="6">
    <location>
        <begin position="295"/>
        <end position="322"/>
    </location>
</feature>
<dbReference type="GO" id="GO:0005886">
    <property type="term" value="C:plasma membrane"/>
    <property type="evidence" value="ECO:0007669"/>
    <property type="project" value="UniProtKB-SubCell"/>
</dbReference>
<dbReference type="Pfam" id="PF03772">
    <property type="entry name" value="Competence"/>
    <property type="match status" value="1"/>
</dbReference>
<evidence type="ECO:0000256" key="4">
    <source>
        <dbReference type="ARBA" id="ARBA00022989"/>
    </source>
</evidence>
<dbReference type="PANTHER" id="PTHR30619">
    <property type="entry name" value="DNA INTERNALIZATION/COMPETENCE PROTEIN COMEC/REC2"/>
    <property type="match status" value="1"/>
</dbReference>
<reference evidence="8" key="1">
    <citation type="journal article" date="2015" name="Genome Announc.">
        <title>Complete Genome Sequence of Yersinia ruckeri Strain CSF007-82, Etiologic Agent of Red Mouth Disease in Salmonid Fish.</title>
        <authorList>
            <person name="Nelson M.C."/>
            <person name="LaPatra S.E."/>
            <person name="Welch T.J."/>
            <person name="Graf J."/>
        </authorList>
    </citation>
    <scope>NUCLEOTIDE SEQUENCE</scope>
    <source>
        <strain evidence="8">CSF007-82</strain>
    </source>
</reference>
<dbReference type="CDD" id="cd07731">
    <property type="entry name" value="ComA-like_MBL-fold"/>
    <property type="match status" value="1"/>
</dbReference>
<dbReference type="RefSeq" id="WP_004717367.1">
    <property type="nucleotide sequence ID" value="NZ_CCYO01000002.1"/>
</dbReference>
<evidence type="ECO:0000256" key="3">
    <source>
        <dbReference type="ARBA" id="ARBA00022692"/>
    </source>
</evidence>
<evidence type="ECO:0000313" key="9">
    <source>
        <dbReference type="EMBL" id="SUP99503.1"/>
    </source>
</evidence>
<dbReference type="InterPro" id="IPR052159">
    <property type="entry name" value="Competence_DNA_uptake"/>
</dbReference>
<dbReference type="NCBIfam" id="TIGR00361">
    <property type="entry name" value="ComEC_Rec2"/>
    <property type="match status" value="1"/>
</dbReference>
<evidence type="ECO:0000313" key="10">
    <source>
        <dbReference type="Proteomes" id="UP000255169"/>
    </source>
</evidence>
<dbReference type="Gene3D" id="3.60.15.10">
    <property type="entry name" value="Ribonuclease Z/Hydroxyacylglutathione hydrolase-like"/>
    <property type="match status" value="1"/>
</dbReference>
<dbReference type="NCBIfam" id="TIGR00360">
    <property type="entry name" value="ComEC_N-term"/>
    <property type="match status" value="1"/>
</dbReference>
<keyword evidence="10" id="KW-1185">Reference proteome</keyword>
<dbReference type="Pfam" id="PF13567">
    <property type="entry name" value="DUF4131"/>
    <property type="match status" value="1"/>
</dbReference>
<name>A0A0A8VGP9_YERRU</name>
<keyword evidence="2" id="KW-1003">Cell membrane</keyword>
<dbReference type="InterPro" id="IPR035681">
    <property type="entry name" value="ComA-like_MBL"/>
</dbReference>
<dbReference type="InterPro" id="IPR025405">
    <property type="entry name" value="DUF4131"/>
</dbReference>
<feature type="domain" description="Metallo-beta-lactamase" evidence="7">
    <location>
        <begin position="512"/>
        <end position="699"/>
    </location>
</feature>
<accession>A0A0A8VGP9</accession>
<keyword evidence="5 6" id="KW-0472">Membrane</keyword>
<evidence type="ECO:0000256" key="1">
    <source>
        <dbReference type="ARBA" id="ARBA00004651"/>
    </source>
</evidence>
<gene>
    <name evidence="8" type="ORF">CSF007_6960</name>
    <name evidence="9" type="ORF">NCTC10476_00736</name>
</gene>
<dbReference type="Pfam" id="PF00753">
    <property type="entry name" value="Lactamase_B"/>
    <property type="match status" value="1"/>
</dbReference>
<evidence type="ECO:0000259" key="7">
    <source>
        <dbReference type="SMART" id="SM00849"/>
    </source>
</evidence>
<dbReference type="InterPro" id="IPR036866">
    <property type="entry name" value="RibonucZ/Hydroxyglut_hydro"/>
</dbReference>
<dbReference type="InterPro" id="IPR001279">
    <property type="entry name" value="Metallo-B-lactamas"/>
</dbReference>
<feature type="transmembrane region" description="Helical" evidence="6">
    <location>
        <begin position="50"/>
        <end position="69"/>
    </location>
</feature>
<dbReference type="SUPFAM" id="SSF56281">
    <property type="entry name" value="Metallo-hydrolase/oxidoreductase"/>
    <property type="match status" value="1"/>
</dbReference>
<dbReference type="SMART" id="SM00849">
    <property type="entry name" value="Lactamase_B"/>
    <property type="match status" value="1"/>
</dbReference>
<comment type="subcellular location">
    <subcellularLocation>
        <location evidence="1">Cell membrane</location>
        <topology evidence="1">Multi-pass membrane protein</topology>
    </subcellularLocation>
</comment>